<evidence type="ECO:0000313" key="3">
    <source>
        <dbReference type="Proteomes" id="UP000002028"/>
    </source>
</evidence>
<dbReference type="GO" id="GO:0016740">
    <property type="term" value="F:transferase activity"/>
    <property type="evidence" value="ECO:0007669"/>
    <property type="project" value="UniProtKB-KW"/>
</dbReference>
<dbReference type="InterPro" id="IPR001173">
    <property type="entry name" value="Glyco_trans_2-like"/>
</dbReference>
<keyword evidence="3" id="KW-1185">Reference proteome</keyword>
<dbReference type="CAZy" id="GT2">
    <property type="family name" value="Glycosyltransferase Family 2"/>
</dbReference>
<dbReference type="eggNOG" id="COG1216">
    <property type="taxonomic scope" value="Bacteria"/>
</dbReference>
<dbReference type="Pfam" id="PF00535">
    <property type="entry name" value="Glycos_transf_2"/>
    <property type="match status" value="1"/>
</dbReference>
<dbReference type="RefSeq" id="WP_012930745.1">
    <property type="nucleotide sequence ID" value="NC_013730.1"/>
</dbReference>
<name>D2QTX9_SPILD</name>
<dbReference type="Gene3D" id="3.90.550.10">
    <property type="entry name" value="Spore Coat Polysaccharide Biosynthesis Protein SpsA, Chain A"/>
    <property type="match status" value="1"/>
</dbReference>
<accession>D2QTX9</accession>
<dbReference type="InterPro" id="IPR050834">
    <property type="entry name" value="Glycosyltransf_2"/>
</dbReference>
<dbReference type="PANTHER" id="PTHR43685">
    <property type="entry name" value="GLYCOSYLTRANSFERASE"/>
    <property type="match status" value="1"/>
</dbReference>
<dbReference type="HOGENOM" id="CLU_051639_0_0_10"/>
<protein>
    <submittedName>
        <fullName evidence="2">Glycosyl transferase family 2</fullName>
    </submittedName>
</protein>
<organism evidence="2 3">
    <name type="scientific">Spirosoma linguale (strain ATCC 33905 / DSM 74 / LMG 10896 / Claus 1)</name>
    <dbReference type="NCBI Taxonomy" id="504472"/>
    <lineage>
        <taxon>Bacteria</taxon>
        <taxon>Pseudomonadati</taxon>
        <taxon>Bacteroidota</taxon>
        <taxon>Cytophagia</taxon>
        <taxon>Cytophagales</taxon>
        <taxon>Cytophagaceae</taxon>
        <taxon>Spirosoma</taxon>
    </lineage>
</organism>
<dbReference type="AlphaFoldDB" id="D2QTX9"/>
<evidence type="ECO:0000259" key="1">
    <source>
        <dbReference type="Pfam" id="PF00535"/>
    </source>
</evidence>
<dbReference type="SUPFAM" id="SSF53448">
    <property type="entry name" value="Nucleotide-diphospho-sugar transferases"/>
    <property type="match status" value="1"/>
</dbReference>
<proteinExistence type="predicted"/>
<dbReference type="CDD" id="cd00761">
    <property type="entry name" value="Glyco_tranf_GTA_type"/>
    <property type="match status" value="1"/>
</dbReference>
<dbReference type="STRING" id="504472.Slin_6302"/>
<sequence length="312" mass="35685">MTKVSILIPTYKRPDLLVEAVKSCLAQTYPPYELVIGDDSPDEITAQVVDELKKESPITIRYIHNKPSLKQARNVNMLFNEAKGDKVMILHDDDLLMPESLETLVNVFERDPSVSVAFGKQYIITDTGEIDPESSITFNQDFYRIEKFEGTALSPFESALCQQFPNNGYLIKADIIKKMQWNTDAGDACDYEFGYRLGLAGYKMYFVNKFLGKYRLSAGSISHSKTSDCAYQAYHILSNSKPNSPFSEEVRAKRLYERAPIAITEAVNLGKRGKAVEILFSEWYRKRILSLQGLKRVLYILFYFEPKKLFRA</sequence>
<dbReference type="KEGG" id="sli:Slin_6302"/>
<keyword evidence="2" id="KW-0808">Transferase</keyword>
<dbReference type="Proteomes" id="UP000002028">
    <property type="component" value="Chromosome"/>
</dbReference>
<dbReference type="InterPro" id="IPR029044">
    <property type="entry name" value="Nucleotide-diphossugar_trans"/>
</dbReference>
<reference evidence="2 3" key="1">
    <citation type="journal article" date="2010" name="Stand. Genomic Sci.">
        <title>Complete genome sequence of Spirosoma linguale type strain (1).</title>
        <authorList>
            <person name="Lail K."/>
            <person name="Sikorski J."/>
            <person name="Saunders E."/>
            <person name="Lapidus A."/>
            <person name="Glavina Del Rio T."/>
            <person name="Copeland A."/>
            <person name="Tice H."/>
            <person name="Cheng J.-F."/>
            <person name="Lucas S."/>
            <person name="Nolan M."/>
            <person name="Bruce D."/>
            <person name="Goodwin L."/>
            <person name="Pitluck S."/>
            <person name="Ivanova N."/>
            <person name="Mavromatis K."/>
            <person name="Ovchinnikova G."/>
            <person name="Pati A."/>
            <person name="Chen A."/>
            <person name="Palaniappan K."/>
            <person name="Land M."/>
            <person name="Hauser L."/>
            <person name="Chang Y.-J."/>
            <person name="Jeffries C.D."/>
            <person name="Chain P."/>
            <person name="Brettin T."/>
            <person name="Detter J.C."/>
            <person name="Schuetze A."/>
            <person name="Rohde M."/>
            <person name="Tindall B.J."/>
            <person name="Goeker M."/>
            <person name="Bristow J."/>
            <person name="Eisen J.A."/>
            <person name="Markowitz V."/>
            <person name="Hugenholtz P."/>
            <person name="Kyrpides N.C."/>
            <person name="Klenk H.-P."/>
            <person name="Chen F."/>
        </authorList>
    </citation>
    <scope>NUCLEOTIDE SEQUENCE [LARGE SCALE GENOMIC DNA]</scope>
    <source>
        <strain evidence="3">ATCC 33905 / DSM 74 / LMG 10896 / Claus 1</strain>
    </source>
</reference>
<dbReference type="EMBL" id="CP001769">
    <property type="protein sequence ID" value="ADB42261.1"/>
    <property type="molecule type" value="Genomic_DNA"/>
</dbReference>
<gene>
    <name evidence="2" type="ordered locus">Slin_6302</name>
</gene>
<evidence type="ECO:0000313" key="2">
    <source>
        <dbReference type="EMBL" id="ADB42261.1"/>
    </source>
</evidence>
<feature type="domain" description="Glycosyltransferase 2-like" evidence="1">
    <location>
        <begin position="5"/>
        <end position="158"/>
    </location>
</feature>
<dbReference type="PANTHER" id="PTHR43685:SF2">
    <property type="entry name" value="GLYCOSYLTRANSFERASE 2-LIKE DOMAIN-CONTAINING PROTEIN"/>
    <property type="match status" value="1"/>
</dbReference>